<feature type="compositionally biased region" description="Basic and acidic residues" evidence="1">
    <location>
        <begin position="7"/>
        <end position="34"/>
    </location>
</feature>
<feature type="region of interest" description="Disordered" evidence="1">
    <location>
        <begin position="1"/>
        <end position="34"/>
    </location>
</feature>
<protein>
    <submittedName>
        <fullName evidence="2">Uncharacterized protein</fullName>
    </submittedName>
</protein>
<gene>
    <name evidence="2" type="ORF">DSTB1V02_LOCUS8247</name>
</gene>
<sequence>MNRPKGSSKEKTEKGIRDGKTIEPARNAERNETETAQRLLEEGNVGTRLAFPSRTEGKGGFRNLPADVSVPSGAGLSEVGPKFRIHVNKIPSKSATEASSIVQLTLDGQSDGCQLVKSTELVFKAIVSVDSDLKLKVSCIEPGDDFGPLHFHDVKVPGCPTSNIVEKPNPKAPYVTDSFEVELCSSPGTATIEFKADLVHTIFVGKQRVKLGTDMGTTNEWKEICFDVDLPLMNTMNLSSTNASLRCLSTVDGSCNSPELGTFWDFEYSLNLPSGKLTNVSLKTQTKDNEPTLIFYGVRVSEFVRSGKSLVMDAQGQISEERRCSKGSSELKLESLTVYVPPGKDTETLRFIITVSPVLSMSNETDLAIMFSFKGDGTQPNEFVFSASARATAVVDENSKAGGLQSQNHLNYMKVTHGGQMDISAILHVSSPIRIKMSLSAMNVNELVSEELSISDASIRSRNFHPLVFGKPKYSRNHNNEAVLSAVTVEMTEMPQECGSELFANSEISIIVNKSVADSFAVVFMDQLTKKVALEECVNLTAKAANCYDSDNSKAICRFIVPGEKRSIPFAMRVILAVPCNKTKVVRVLRGVADAVSPFSHSVGFLSVGFFQEMVAVEEGIFPVSPRDNVVIDFSVKPARLVDEIQLRNSRTVEGKWHTLLLPNARINNAYRFELSVVEVGTNYERTFTEIIEFQSSEMLNLTQCGVVNKGTGYYFESISPFIPKNVFFSLTEDGGPIASNILFESDSLKVPSTSSTYTCNRETGDGKDLKLLGIFNCDGAPSPLDNSPNENFTINTRIDDKRNAASGKSLEISVAGYMKGYEVPWPLGTFAIRPQQADDANPQSCSRIESMEVGNGTSLGGFVPIVVKFLATPGNLKLNLTVSTPKGAKAVHAAIHSLGSSYIPLPSMQLTRRMAPEQAVDLTWKTVFELQDLYMMQVDPKEEENYFYLDVYLAVEPDVTESFLAEFLCDCDRQSTSSIEVLKLPEPEPDGEVAGFLRISRGSPRVNTWYSGTEMSWDAIIILPGNYPRKSEEVKIDAIIKVPKDLLNSIRICRMEISFIGEMCLLDDANLKSTIAKNNS</sequence>
<keyword evidence="3" id="KW-1185">Reference proteome</keyword>
<organism evidence="2">
    <name type="scientific">Darwinula stevensoni</name>
    <dbReference type="NCBI Taxonomy" id="69355"/>
    <lineage>
        <taxon>Eukaryota</taxon>
        <taxon>Metazoa</taxon>
        <taxon>Ecdysozoa</taxon>
        <taxon>Arthropoda</taxon>
        <taxon>Crustacea</taxon>
        <taxon>Oligostraca</taxon>
        <taxon>Ostracoda</taxon>
        <taxon>Podocopa</taxon>
        <taxon>Podocopida</taxon>
        <taxon>Darwinulocopina</taxon>
        <taxon>Darwinuloidea</taxon>
        <taxon>Darwinulidae</taxon>
        <taxon>Darwinula</taxon>
    </lineage>
</organism>
<dbReference type="EMBL" id="LR901360">
    <property type="protein sequence ID" value="CAD7248434.1"/>
    <property type="molecule type" value="Genomic_DNA"/>
</dbReference>
<evidence type="ECO:0000313" key="2">
    <source>
        <dbReference type="EMBL" id="CAD7248434.1"/>
    </source>
</evidence>
<proteinExistence type="predicted"/>
<dbReference type="EMBL" id="CAJPEV010001843">
    <property type="protein sequence ID" value="CAG0894568.1"/>
    <property type="molecule type" value="Genomic_DNA"/>
</dbReference>
<evidence type="ECO:0000256" key="1">
    <source>
        <dbReference type="SAM" id="MobiDB-lite"/>
    </source>
</evidence>
<accession>A0A7R8XIS2</accession>
<dbReference type="Proteomes" id="UP000677054">
    <property type="component" value="Unassembled WGS sequence"/>
</dbReference>
<reference evidence="2" key="1">
    <citation type="submission" date="2020-11" db="EMBL/GenBank/DDBJ databases">
        <authorList>
            <person name="Tran Van P."/>
        </authorList>
    </citation>
    <scope>NUCLEOTIDE SEQUENCE</scope>
</reference>
<dbReference type="AlphaFoldDB" id="A0A7R8XIS2"/>
<evidence type="ECO:0000313" key="3">
    <source>
        <dbReference type="Proteomes" id="UP000677054"/>
    </source>
</evidence>
<name>A0A7R8XIS2_9CRUS</name>